<name>L0GW57_9GAMM</name>
<dbReference type="InterPro" id="IPR014031">
    <property type="entry name" value="Ketoacyl_synth_C"/>
</dbReference>
<gene>
    <name evidence="8" type="ORF">Thimo_1436</name>
</gene>
<evidence type="ECO:0000313" key="9">
    <source>
        <dbReference type="Proteomes" id="UP000010816"/>
    </source>
</evidence>
<evidence type="ECO:0000313" key="8">
    <source>
        <dbReference type="EMBL" id="AGA90226.1"/>
    </source>
</evidence>
<dbReference type="GO" id="GO:0004315">
    <property type="term" value="F:3-oxoacyl-[acyl-carrier-protein] synthase activity"/>
    <property type="evidence" value="ECO:0007669"/>
    <property type="project" value="InterPro"/>
</dbReference>
<dbReference type="EMBL" id="CP003051">
    <property type="protein sequence ID" value="AGA90226.1"/>
    <property type="molecule type" value="Genomic_DNA"/>
</dbReference>
<dbReference type="UniPathway" id="UPA00094"/>
<dbReference type="InterPro" id="IPR052568">
    <property type="entry name" value="PKS-FAS_Synthase"/>
</dbReference>
<dbReference type="PANTHER" id="PTHR43074:SF1">
    <property type="entry name" value="BETA-KETOACYL SYNTHASE FAMILY PROTEIN-RELATED"/>
    <property type="match status" value="1"/>
</dbReference>
<dbReference type="InterPro" id="IPR009081">
    <property type="entry name" value="PP-bd_ACP"/>
</dbReference>
<evidence type="ECO:0000259" key="6">
    <source>
        <dbReference type="PROSITE" id="PS50075"/>
    </source>
</evidence>
<evidence type="ECO:0000256" key="2">
    <source>
        <dbReference type="ARBA" id="ARBA00006484"/>
    </source>
</evidence>
<dbReference type="InterPro" id="IPR014043">
    <property type="entry name" value="Acyl_transferase_dom"/>
</dbReference>
<evidence type="ECO:0000256" key="5">
    <source>
        <dbReference type="ARBA" id="ARBA00022679"/>
    </source>
</evidence>
<dbReference type="InterPro" id="IPR016036">
    <property type="entry name" value="Malonyl_transacylase_ACP-bd"/>
</dbReference>
<dbReference type="Gene3D" id="3.40.366.10">
    <property type="entry name" value="Malonyl-Coenzyme A Acyl Carrier Protein, domain 2"/>
    <property type="match status" value="1"/>
</dbReference>
<dbReference type="InterPro" id="IPR013785">
    <property type="entry name" value="Aldolase_TIM"/>
</dbReference>
<keyword evidence="9" id="KW-1185">Reference proteome</keyword>
<dbReference type="CDD" id="cd08953">
    <property type="entry name" value="KR_2_SDR_x"/>
    <property type="match status" value="1"/>
</dbReference>
<dbReference type="Gene3D" id="3.20.20.70">
    <property type="entry name" value="Aldolase class I"/>
    <property type="match status" value="2"/>
</dbReference>
<dbReference type="InterPro" id="IPR016039">
    <property type="entry name" value="Thiolase-like"/>
</dbReference>
<feature type="domain" description="Carrier" evidence="6">
    <location>
        <begin position="1762"/>
        <end position="1849"/>
    </location>
</feature>
<comment type="similarity">
    <text evidence="2">Belongs to the short-chain dehydrogenases/reductases (SDR) family.</text>
</comment>
<protein>
    <submittedName>
        <fullName evidence="8">Polyketide synthase family protein</fullName>
    </submittedName>
</protein>
<dbReference type="Gene3D" id="1.10.1200.10">
    <property type="entry name" value="ACP-like"/>
    <property type="match status" value="2"/>
</dbReference>
<dbReference type="Proteomes" id="UP000010816">
    <property type="component" value="Chromosome"/>
</dbReference>
<accession>L0GW57</accession>
<dbReference type="PROSITE" id="PS52004">
    <property type="entry name" value="KS3_2"/>
    <property type="match status" value="1"/>
</dbReference>
<dbReference type="InterPro" id="IPR016035">
    <property type="entry name" value="Acyl_Trfase/lysoPLipase"/>
</dbReference>
<dbReference type="Pfam" id="PF00698">
    <property type="entry name" value="Acyl_transf_1"/>
    <property type="match status" value="1"/>
</dbReference>
<dbReference type="InterPro" id="IPR020841">
    <property type="entry name" value="PKS_Beta-ketoAc_synthase_dom"/>
</dbReference>
<proteinExistence type="inferred from homology"/>
<dbReference type="eggNOG" id="COG1028">
    <property type="taxonomic scope" value="Bacteria"/>
</dbReference>
<dbReference type="PANTHER" id="PTHR43074">
    <property type="entry name" value="OMEGA-3 POLYUNSATURATED FATTY ACID SYNTHASE PFAB-RELATED"/>
    <property type="match status" value="1"/>
</dbReference>
<dbReference type="PROSITE" id="PS50075">
    <property type="entry name" value="CARRIER"/>
    <property type="match status" value="2"/>
</dbReference>
<dbReference type="InterPro" id="IPR018201">
    <property type="entry name" value="Ketoacyl_synth_AS"/>
</dbReference>
<dbReference type="eggNOG" id="COG3321">
    <property type="taxonomic scope" value="Bacteria"/>
</dbReference>
<dbReference type="SMART" id="SM00827">
    <property type="entry name" value="PKS_AT"/>
    <property type="match status" value="1"/>
</dbReference>
<dbReference type="eggNOG" id="COG0236">
    <property type="taxonomic scope" value="Bacteria"/>
</dbReference>
<dbReference type="Pfam" id="PF00550">
    <property type="entry name" value="PP-binding"/>
    <property type="match status" value="2"/>
</dbReference>
<dbReference type="HOGENOM" id="CLU_000022_30_1_6"/>
<dbReference type="Pfam" id="PF03060">
    <property type="entry name" value="NMO"/>
    <property type="match status" value="1"/>
</dbReference>
<dbReference type="Pfam" id="PF02801">
    <property type="entry name" value="Ketoacyl-synt_C"/>
    <property type="match status" value="1"/>
</dbReference>
<dbReference type="SUPFAM" id="SSF53901">
    <property type="entry name" value="Thiolase-like"/>
    <property type="match status" value="1"/>
</dbReference>
<dbReference type="InterPro" id="IPR036736">
    <property type="entry name" value="ACP-like_sf"/>
</dbReference>
<keyword evidence="5" id="KW-0808">Transferase</keyword>
<dbReference type="SUPFAM" id="SSF52151">
    <property type="entry name" value="FabD/lysophospholipase-like"/>
    <property type="match status" value="1"/>
</dbReference>
<dbReference type="Pfam" id="PF00109">
    <property type="entry name" value="ketoacyl-synt"/>
    <property type="match status" value="1"/>
</dbReference>
<reference evidence="8 9" key="1">
    <citation type="submission" date="2011-09" db="EMBL/GenBank/DDBJ databases">
        <title>Complete sequence of chromosome of Thioflavicoccus mobilis 8321.</title>
        <authorList>
            <consortium name="US DOE Joint Genome Institute"/>
            <person name="Lucas S."/>
            <person name="Han J."/>
            <person name="Lapidus A."/>
            <person name="Cheng J.-F."/>
            <person name="Goodwin L."/>
            <person name="Pitluck S."/>
            <person name="Peters L."/>
            <person name="Ovchinnikova G."/>
            <person name="Lu M."/>
            <person name="Detter J.C."/>
            <person name="Han C."/>
            <person name="Tapia R."/>
            <person name="Land M."/>
            <person name="Hauser L."/>
            <person name="Kyrpides N."/>
            <person name="Ivanova N."/>
            <person name="Pagani I."/>
            <person name="Vogl K."/>
            <person name="Liu Z."/>
            <person name="Imhoff J."/>
            <person name="Thiel V."/>
            <person name="Frigaard N.-U."/>
            <person name="Bryant D."/>
            <person name="Woyke T."/>
        </authorList>
    </citation>
    <scope>NUCLEOTIDE SEQUENCE [LARGE SCALE GENOMIC DNA]</scope>
    <source>
        <strain evidence="8 9">8321</strain>
    </source>
</reference>
<feature type="domain" description="Ketosynthase family 3 (KS3)" evidence="7">
    <location>
        <begin position="666"/>
        <end position="1105"/>
    </location>
</feature>
<evidence type="ECO:0000256" key="1">
    <source>
        <dbReference type="ARBA" id="ARBA00005194"/>
    </source>
</evidence>
<dbReference type="eggNOG" id="COG2070">
    <property type="taxonomic scope" value="Bacteria"/>
</dbReference>
<dbReference type="OrthoDB" id="9778690at2"/>
<dbReference type="InterPro" id="IPR001227">
    <property type="entry name" value="Ac_transferase_dom_sf"/>
</dbReference>
<dbReference type="Gene3D" id="3.40.47.10">
    <property type="match status" value="1"/>
</dbReference>
<keyword evidence="4" id="KW-0597">Phosphoprotein</keyword>
<dbReference type="InterPro" id="IPR057326">
    <property type="entry name" value="KR_dom"/>
</dbReference>
<dbReference type="KEGG" id="tmb:Thimo_1436"/>
<organism evidence="8 9">
    <name type="scientific">Thioflavicoccus mobilis 8321</name>
    <dbReference type="NCBI Taxonomy" id="765912"/>
    <lineage>
        <taxon>Bacteria</taxon>
        <taxon>Pseudomonadati</taxon>
        <taxon>Pseudomonadota</taxon>
        <taxon>Gammaproteobacteria</taxon>
        <taxon>Chromatiales</taxon>
        <taxon>Chromatiaceae</taxon>
        <taxon>Thioflavicoccus</taxon>
    </lineage>
</organism>
<sequence length="2354" mass="250558">MDVDITRDNDLKTGSRFEAFTAFDVGEGLPRVIGISPFHHPDPVLVTAVIKSGALGVLDTGLDSIAATTAVSKLLSRGLKRFGILARAALPGIVLPDEAVVLLPGPDYPVQDWAPRRVLAQVTTLEEADRALRAGAAGLIAKGAESGGRVGDEAAFILFQRLYKEYEAPIWVQGGVGVHTAAACAVGGAAGVVVDAQLALVRESRLPGAVKDVIGQMDGSETVVVGGHRVFLRADLDEALRVDPAIVAERLGVEDLTTQLLPCGQDAALAGLLARRFVTAGGVACALTKSMDAAAVGARAQRPLTPGNALAQFHGIRYPVLQGPMTRVSDTAQFAEAVAEAGALPFIALSLLRGATMRRLLEETKVQLGERAWGVGILGFVDNEVRAEQMAAIEAVRPPVALIAGGRPSQARALEDKGIATYLHVPSPGLLKLFLADGARRFIFEGRECGGHVGPRTSFALWELQLDELMRFPRPEELFVVFAGGIHDTRSAAMVSAMAAPLAARGAKVAVLMGTAYLFTQEAVAAGAILPAYQRAALECTRTVLLETAPGHATRCIESPYVSAFVSERTRLEAEGRERKEIWAQLEQLNLGRLRIAAKGVRREGRELRQVDDDEQQREGMYMIGDVAMMHGEVISAEALHRQVTVEVDDYLAALPGPLAKESPRPVDIAIVGMAGVFPGAEDVETFWSNVVNGILAFSEVDPARWNPDVYYDPDSRNGDKTPTKWGGFLGDILFNPVNYGIPPQSLAAVDPAQLLSLEVARQALEDAGYWEREFDRSRASVIFGAESGADISLAYGFRALYPQLAGELPAVLDEHLPRLTEDSFPGVLSNLIAGRIANRFDFGGINLTVDAACASSLAALDAAIKELILGGSDMVLCGGADLHNGINDYLMFAGVHALSRGDVCRTFDSQADGTVLGEGVACVVLKRLADAERDGDRIYAVIRSIAGSSDGRSLGLTAPRREGQVSAVRRAYERGGMSPREIGLVEAHGTGTVVGDRTELAVLTEIFAEDGVQSAQCALGSVKSQIGHTKCTAGLASLIKTSKALYHRILPPTLNIENPNPGYDPTTSPFALCGHARPWVEKARHAAVSAFGFGGSNFHALLCAYDDGEEPSAVLAHWAHELFVLRGENAEVARGRAREMLALLAAGHAVKLRDLAATLALGTDGPVRFAFVAGSLDELRVRLEDIVAGRSAEGQLFAAHPVTGKVALLFPGQGSQRPNMLRDLFVTFRGLNGLLEMAAEWRESLFPPTAWTPEQRTKQQVQMTDTRVAQPTLGLVSLALESLLDQAGLVAEMAAGHSYGELVALCVAGCYSSEALLALSRERAEAILAAAGDEDPGGMAAVAGQRDAIRAALEGIGGIVEANQNAPLQTVISGPTKALEQALAHLEAAGIAAKGLPVAAAFHSPIVADAADRLRDYLSGMDIDAPRFQVWSNVTAEPYLEEPERIRAQLAEQVARPVRFVDEIEGMYEQGARIFVEVGPGQVLTGLVGRILGEREHVRIACDQDRDSGLRGLLTTLAQLSCLGMDLSYDFLFEGRQARQLDLSDPNSLAPPATAWKVNGWLARPTTGEPPKNRLRPTPEPFQLAPTAVSPPAGDEAALLTYLQNLRELAAAQRDVMLGYLGTNSGVAAASGFVAAEATPSATAVIATPVAESPAAAPSRPPLAETLLGIVSEKTGYPRDMLDLDQDLEAELSIDSIKRVEILGALSEQLDLSQSVGADRDYVIEQLAAQKTLRAIVAWLEERDTSLAGADAAAAGGGADTASFDLEQELLKLVSEKTGYPQEMLGLDQDLEADLSIDSIKRVEILGALAERLDLSSRAVGEDREHMIEQLAARKTLGEILNWLRQNVTGETHEPSGSHSVAAGTAEETEAANSAAIEVRRFVPVSSGIAAPKGDFSTLAGKRFFVTDTRHLIAARIKELLEGSGAAVEDGAAAAAFSAKIDGVLFLGGLREPNGLDPVKELFDLSKVAVRQGIGSLYAVTSLGGRFSDEDATSLMGVGVAGLIKSLAKEHPEMRVGVIDVAPQDDAREVARFVLEELTAAERPMEVGYAAGQRYTQEMAQKEIPEGCADGLPLDEHSVVLVTGGARGITAAVSAALAQRTRCRMVLVGRSPLPGPEDPQLASAKDFPSLRRLLIRAGELKDPKSIEAECRRVMAEREVRATLHAIAAAGAPYEYHSLDVRDSEAFDRLIDDLYARFGRIDGAIHGAGIIEDKLLRDKSRESFDRVFDTKVIAAQSLAERLRADVKFVAFFSSVSGAFGNRGQSDYAAAGDVLDKLAKALQQRISGRVVSIDWGPWASTGMVSEALAAEYARRGIGLIPLQEGVECFLREISCRNSREPQIVLMAADPASMSA</sequence>
<evidence type="ECO:0000259" key="7">
    <source>
        <dbReference type="PROSITE" id="PS52004"/>
    </source>
</evidence>
<dbReference type="PATRIC" id="fig|765912.4.peg.1404"/>
<dbReference type="SMART" id="SM00822">
    <property type="entry name" value="PKS_KR"/>
    <property type="match status" value="1"/>
</dbReference>
<dbReference type="SMART" id="SM00825">
    <property type="entry name" value="PKS_KS"/>
    <property type="match status" value="1"/>
</dbReference>
<evidence type="ECO:0000256" key="4">
    <source>
        <dbReference type="ARBA" id="ARBA00022553"/>
    </source>
</evidence>
<dbReference type="Gene3D" id="3.30.70.250">
    <property type="entry name" value="Malonyl-CoA ACP transacylase, ACP-binding"/>
    <property type="match status" value="1"/>
</dbReference>
<dbReference type="PROSITE" id="PS00606">
    <property type="entry name" value="KS3_1"/>
    <property type="match status" value="1"/>
</dbReference>
<dbReference type="SUPFAM" id="SSF55048">
    <property type="entry name" value="Probable ACP-binding domain of malonyl-CoA ACP transacylase"/>
    <property type="match status" value="1"/>
</dbReference>
<dbReference type="SUPFAM" id="SSF51735">
    <property type="entry name" value="NAD(P)-binding Rossmann-fold domains"/>
    <property type="match status" value="2"/>
</dbReference>
<dbReference type="InterPro" id="IPR036291">
    <property type="entry name" value="NAD(P)-bd_dom_sf"/>
</dbReference>
<feature type="domain" description="Carrier" evidence="6">
    <location>
        <begin position="1662"/>
        <end position="1745"/>
    </location>
</feature>
<comment type="pathway">
    <text evidence="1">Lipid metabolism; fatty acid biosynthesis.</text>
</comment>
<dbReference type="Gene3D" id="3.40.50.720">
    <property type="entry name" value="NAD(P)-binding Rossmann-like Domain"/>
    <property type="match status" value="1"/>
</dbReference>
<keyword evidence="3" id="KW-0596">Phosphopantetheine</keyword>
<dbReference type="Pfam" id="PF08659">
    <property type="entry name" value="KR"/>
    <property type="match status" value="1"/>
</dbReference>
<dbReference type="InterPro" id="IPR014030">
    <property type="entry name" value="Ketoacyl_synth_N"/>
</dbReference>
<evidence type="ECO:0000256" key="3">
    <source>
        <dbReference type="ARBA" id="ARBA00022450"/>
    </source>
</evidence>
<dbReference type="InterPro" id="IPR013968">
    <property type="entry name" value="PKS_KR"/>
</dbReference>
<dbReference type="GO" id="GO:0006633">
    <property type="term" value="P:fatty acid biosynthetic process"/>
    <property type="evidence" value="ECO:0007669"/>
    <property type="project" value="UniProtKB-UniPathway"/>
</dbReference>
<dbReference type="SUPFAM" id="SSF51412">
    <property type="entry name" value="Inosine monophosphate dehydrogenase (IMPDH)"/>
    <property type="match status" value="2"/>
</dbReference>
<dbReference type="CDD" id="cd00833">
    <property type="entry name" value="PKS"/>
    <property type="match status" value="1"/>
</dbReference>
<dbReference type="SUPFAM" id="SSF47336">
    <property type="entry name" value="ACP-like"/>
    <property type="match status" value="2"/>
</dbReference>
<dbReference type="STRING" id="765912.Thimo_1436"/>